<reference evidence="3 4" key="1">
    <citation type="submission" date="2024-01" db="EMBL/GenBank/DDBJ databases">
        <title>Comparative genomics of Cryptococcus and Kwoniella reveals pathogenesis evolution and contrasting modes of karyotype evolution via chromosome fusion or intercentromeric recombination.</title>
        <authorList>
            <person name="Coelho M.A."/>
            <person name="David-Palma M."/>
            <person name="Shea T."/>
            <person name="Bowers K."/>
            <person name="McGinley-Smith S."/>
            <person name="Mohammad A.W."/>
            <person name="Gnirke A."/>
            <person name="Yurkov A.M."/>
            <person name="Nowrousian M."/>
            <person name="Sun S."/>
            <person name="Cuomo C.A."/>
            <person name="Heitman J."/>
        </authorList>
    </citation>
    <scope>NUCLEOTIDE SEQUENCE [LARGE SCALE GENOMIC DNA]</scope>
    <source>
        <strain evidence="3 4">PYCC6329</strain>
    </source>
</reference>
<proteinExistence type="predicted"/>
<organism evidence="3 4">
    <name type="scientific">Kwoniella europaea PYCC6329</name>
    <dbReference type="NCBI Taxonomy" id="1423913"/>
    <lineage>
        <taxon>Eukaryota</taxon>
        <taxon>Fungi</taxon>
        <taxon>Dikarya</taxon>
        <taxon>Basidiomycota</taxon>
        <taxon>Agaricomycotina</taxon>
        <taxon>Tremellomycetes</taxon>
        <taxon>Tremellales</taxon>
        <taxon>Cryptococcaceae</taxon>
        <taxon>Kwoniella</taxon>
    </lineage>
</organism>
<keyword evidence="4" id="KW-1185">Reference proteome</keyword>
<dbReference type="InterPro" id="IPR009057">
    <property type="entry name" value="Homeodomain-like_sf"/>
</dbReference>
<evidence type="ECO:0000256" key="1">
    <source>
        <dbReference type="SAM" id="MobiDB-lite"/>
    </source>
</evidence>
<sequence length="109" mass="12488">MPRIIHTAQHSKPYNRPRTPATEAKPIVNTESPKKEKVKRDVSTSRKWTYEELIQLFEYVSRHGTAMGKNGWENAVEGRTANQSYQTWLQSLSPFIKKSIAGKDGSTRK</sequence>
<dbReference type="Gene3D" id="1.10.10.60">
    <property type="entry name" value="Homeodomain-like"/>
    <property type="match status" value="1"/>
</dbReference>
<protein>
    <recommendedName>
        <fullName evidence="2">Myb-like domain-containing protein</fullName>
    </recommendedName>
</protein>
<evidence type="ECO:0000313" key="4">
    <source>
        <dbReference type="Proteomes" id="UP001358614"/>
    </source>
</evidence>
<feature type="domain" description="Myb-like" evidence="2">
    <location>
        <begin position="47"/>
        <end position="92"/>
    </location>
</feature>
<gene>
    <name evidence="3" type="ORF">V865_007186</name>
</gene>
<dbReference type="InterPro" id="IPR001005">
    <property type="entry name" value="SANT/Myb"/>
</dbReference>
<accession>A0AAX4KRK1</accession>
<dbReference type="PROSITE" id="PS50090">
    <property type="entry name" value="MYB_LIKE"/>
    <property type="match status" value="1"/>
</dbReference>
<dbReference type="EMBL" id="CP144090">
    <property type="protein sequence ID" value="WWD09066.1"/>
    <property type="molecule type" value="Genomic_DNA"/>
</dbReference>
<evidence type="ECO:0000313" key="3">
    <source>
        <dbReference type="EMBL" id="WWD09066.1"/>
    </source>
</evidence>
<feature type="region of interest" description="Disordered" evidence="1">
    <location>
        <begin position="1"/>
        <end position="42"/>
    </location>
</feature>
<feature type="compositionally biased region" description="Basic and acidic residues" evidence="1">
    <location>
        <begin position="32"/>
        <end position="42"/>
    </location>
</feature>
<dbReference type="RefSeq" id="XP_066087033.1">
    <property type="nucleotide sequence ID" value="XM_066230936.1"/>
</dbReference>
<dbReference type="Proteomes" id="UP001358614">
    <property type="component" value="Chromosome 2"/>
</dbReference>
<dbReference type="SUPFAM" id="SSF46689">
    <property type="entry name" value="Homeodomain-like"/>
    <property type="match status" value="1"/>
</dbReference>
<evidence type="ECO:0000259" key="2">
    <source>
        <dbReference type="PROSITE" id="PS50090"/>
    </source>
</evidence>
<dbReference type="GeneID" id="91105987"/>
<name>A0AAX4KRK1_9TREE</name>
<dbReference type="AlphaFoldDB" id="A0AAX4KRK1"/>
<dbReference type="KEGG" id="ker:91105987"/>